<evidence type="ECO:0000313" key="3">
    <source>
        <dbReference type="Proteomes" id="UP000710815"/>
    </source>
</evidence>
<evidence type="ECO:0000256" key="1">
    <source>
        <dbReference type="SAM" id="MobiDB-lite"/>
    </source>
</evidence>
<dbReference type="RefSeq" id="WP_241514834.1">
    <property type="nucleotide sequence ID" value="NZ_JAFEJT020000067.1"/>
</dbReference>
<protein>
    <submittedName>
        <fullName evidence="2">Uncharacterized protein</fullName>
    </submittedName>
</protein>
<dbReference type="Proteomes" id="UP000710815">
    <property type="component" value="Unassembled WGS sequence"/>
</dbReference>
<comment type="caution">
    <text evidence="2">The sequence shown here is derived from an EMBL/GenBank/DDBJ whole genome shotgun (WGS) entry which is preliminary data.</text>
</comment>
<reference evidence="2 3" key="1">
    <citation type="journal article" date="2021" name="Environ. Microbiol.">
        <title>Genetic insights into the dark matter of the mammalian gut microbiota through targeted genome reconstruction.</title>
        <authorList>
            <person name="Lugli G.A."/>
            <person name="Alessandri G."/>
            <person name="Milani C."/>
            <person name="Viappiani A."/>
            <person name="Fontana F."/>
            <person name="Tarracchini C."/>
            <person name="Mancabelli L."/>
            <person name="Argentini C."/>
            <person name="Ruiz L."/>
            <person name="Margolles A."/>
            <person name="van Sinderen D."/>
            <person name="Turroni F."/>
            <person name="Ventura M."/>
        </authorList>
    </citation>
    <scope>NUCLEOTIDE SEQUENCE [LARGE SCALE GENOMIC DNA]</scope>
    <source>
        <strain evidence="2 3">MA1</strain>
    </source>
</reference>
<gene>
    <name evidence="2" type="ORF">JS533_011810</name>
</gene>
<evidence type="ECO:0000313" key="2">
    <source>
        <dbReference type="EMBL" id="MCH9276945.1"/>
    </source>
</evidence>
<feature type="compositionally biased region" description="Basic and acidic residues" evidence="1">
    <location>
        <begin position="25"/>
        <end position="36"/>
    </location>
</feature>
<organism evidence="2 3">
    <name type="scientific">Bifidobacterium amazonense</name>
    <dbReference type="NCBI Taxonomy" id="2809027"/>
    <lineage>
        <taxon>Bacteria</taxon>
        <taxon>Bacillati</taxon>
        <taxon>Actinomycetota</taxon>
        <taxon>Actinomycetes</taxon>
        <taxon>Bifidobacteriales</taxon>
        <taxon>Bifidobacteriaceae</taxon>
        <taxon>Bifidobacterium</taxon>
    </lineage>
</organism>
<sequence length="60" mass="6334">MNRTVLRNGGTHVSAHISTLGNTHDGARDTHDDTRKPSCYGHMSVCSGAATRNAAILVNS</sequence>
<proteinExistence type="predicted"/>
<dbReference type="EMBL" id="JAFEJT020000067">
    <property type="protein sequence ID" value="MCH9276945.1"/>
    <property type="molecule type" value="Genomic_DNA"/>
</dbReference>
<accession>A0ABS9VXU6</accession>
<feature type="region of interest" description="Disordered" evidence="1">
    <location>
        <begin position="1"/>
        <end position="38"/>
    </location>
</feature>
<keyword evidence="3" id="KW-1185">Reference proteome</keyword>
<reference evidence="2 3" key="2">
    <citation type="journal article" date="2021" name="Syst. Appl. Microbiol.">
        <title>Phylogenetic classification of ten novel species belonging to the genus Bifidobacterium comprising B. phasiani sp. nov., B. pongonis sp. nov., B. saguinibicoloris sp. nov., B. colobi sp. nov., B. simiiventris sp. nov., B. santillanense sp. nov., B. miconis sp. nov., B. amazonense sp. nov., B. pluvialisilvae sp. nov., and B. miconisargentati sp. nov.</title>
        <authorList>
            <person name="Lugli G.A."/>
            <person name="Calvete-Torre I."/>
            <person name="Alessandri G."/>
            <person name="Milani C."/>
            <person name="Turroni F."/>
            <person name="Laiolo P."/>
            <person name="Ossiprandi M.C."/>
            <person name="Margolles A."/>
            <person name="Ruiz L."/>
            <person name="Ventura M."/>
        </authorList>
    </citation>
    <scope>NUCLEOTIDE SEQUENCE [LARGE SCALE GENOMIC DNA]</scope>
    <source>
        <strain evidence="2 3">MA1</strain>
    </source>
</reference>
<name>A0ABS9VXU6_9BIFI</name>